<dbReference type="AlphaFoldDB" id="A0A1G9MXD5"/>
<evidence type="ECO:0000313" key="4">
    <source>
        <dbReference type="EMBL" id="SDL78888.1"/>
    </source>
</evidence>
<feature type="domain" description="Cytochrome C Planctomycete-type" evidence="3">
    <location>
        <begin position="46"/>
        <end position="102"/>
    </location>
</feature>
<dbReference type="Gene3D" id="2.60.120.260">
    <property type="entry name" value="Galactose-binding domain-like"/>
    <property type="match status" value="1"/>
</dbReference>
<evidence type="ECO:0000313" key="5">
    <source>
        <dbReference type="Proteomes" id="UP000199226"/>
    </source>
</evidence>
<dbReference type="InterPro" id="IPR011444">
    <property type="entry name" value="DUF1549"/>
</dbReference>
<dbReference type="Pfam" id="PF07583">
    <property type="entry name" value="PSCyt2"/>
    <property type="match status" value="1"/>
</dbReference>
<name>A0A1G9MXD5_9SPHI</name>
<dbReference type="GO" id="GO:0020037">
    <property type="term" value="F:heme binding"/>
    <property type="evidence" value="ECO:0007669"/>
    <property type="project" value="InterPro"/>
</dbReference>
<dbReference type="OrthoDB" id="1450284at2"/>
<dbReference type="EMBL" id="FNHH01000002">
    <property type="protein sequence ID" value="SDL78888.1"/>
    <property type="molecule type" value="Genomic_DNA"/>
</dbReference>
<dbReference type="Proteomes" id="UP000199226">
    <property type="component" value="Unassembled WGS sequence"/>
</dbReference>
<dbReference type="InterPro" id="IPR008979">
    <property type="entry name" value="Galactose-bd-like_sf"/>
</dbReference>
<dbReference type="InterPro" id="IPR022655">
    <property type="entry name" value="DUF1553"/>
</dbReference>
<keyword evidence="5" id="KW-1185">Reference proteome</keyword>
<evidence type="ECO:0000259" key="1">
    <source>
        <dbReference type="Pfam" id="PF07583"/>
    </source>
</evidence>
<dbReference type="PANTHER" id="PTHR35889">
    <property type="entry name" value="CYCLOINULO-OLIGOSACCHARIDE FRUCTANOTRANSFERASE-RELATED"/>
    <property type="match status" value="1"/>
</dbReference>
<dbReference type="CDD" id="cd04084">
    <property type="entry name" value="CBM6_xylanase-like"/>
    <property type="match status" value="1"/>
</dbReference>
<accession>A0A1G9MXD5</accession>
<dbReference type="InterPro" id="IPR036909">
    <property type="entry name" value="Cyt_c-like_dom_sf"/>
</dbReference>
<feature type="domain" description="DUF1549" evidence="1">
    <location>
        <begin position="152"/>
        <end position="357"/>
    </location>
</feature>
<organism evidence="4 5">
    <name type="scientific">Daejeonella rubra</name>
    <dbReference type="NCBI Taxonomy" id="990371"/>
    <lineage>
        <taxon>Bacteria</taxon>
        <taxon>Pseudomonadati</taxon>
        <taxon>Bacteroidota</taxon>
        <taxon>Sphingobacteriia</taxon>
        <taxon>Sphingobacteriales</taxon>
        <taxon>Sphingobacteriaceae</taxon>
        <taxon>Daejeonella</taxon>
    </lineage>
</organism>
<feature type="domain" description="DUF1553" evidence="2">
    <location>
        <begin position="603"/>
        <end position="860"/>
    </location>
</feature>
<gene>
    <name evidence="4" type="ORF">SAMN05421813_102151</name>
</gene>
<evidence type="ECO:0000259" key="2">
    <source>
        <dbReference type="Pfam" id="PF07587"/>
    </source>
</evidence>
<dbReference type="GO" id="GO:0009055">
    <property type="term" value="F:electron transfer activity"/>
    <property type="evidence" value="ECO:0007669"/>
    <property type="project" value="InterPro"/>
</dbReference>
<dbReference type="SUPFAM" id="SSF46626">
    <property type="entry name" value="Cytochrome c"/>
    <property type="match status" value="1"/>
</dbReference>
<dbReference type="STRING" id="990371.SAMN05421813_102151"/>
<dbReference type="InterPro" id="IPR011429">
    <property type="entry name" value="Cyt_c_Planctomycete-type"/>
</dbReference>
<reference evidence="5" key="1">
    <citation type="submission" date="2016-10" db="EMBL/GenBank/DDBJ databases">
        <authorList>
            <person name="Varghese N."/>
            <person name="Submissions S."/>
        </authorList>
    </citation>
    <scope>NUCLEOTIDE SEQUENCE [LARGE SCALE GENOMIC DNA]</scope>
    <source>
        <strain evidence="5">DSM 24536</strain>
    </source>
</reference>
<evidence type="ECO:0000259" key="3">
    <source>
        <dbReference type="Pfam" id="PF07635"/>
    </source>
</evidence>
<dbReference type="Pfam" id="PF07587">
    <property type="entry name" value="PSD1"/>
    <property type="match status" value="1"/>
</dbReference>
<dbReference type="Pfam" id="PF07635">
    <property type="entry name" value="PSCyt1"/>
    <property type="match status" value="1"/>
</dbReference>
<sequence length="912" mass="104995">MKLFYSKKLIIIASLLIIVAVLYKLAIPDPQVDYNTQVKPIINKKCISCHGGVKQEAGFSLLFQEEALGITESGKPAILPGNPDESELIKRISHTDPDERMPYKHEALSEEEIDILRQWIKEGAKWGEHWAYISVKKQDVPDYSSKWIRNDVDQFVYQKLDEENLKPSSEADKATLLRRLSLDLIGMPASEQIAAKYLKDNSDKAYDNLVNDLMASSRYGERWTSLWLDLSRYADTRGYEADRGRNIWKYRDWLINAFNTDKPYNDFLIEQLAGDLMPDPDDAKYIATAFHRNTMTNDEGGTDNEEFRTAAVMDRVNTTWTALMGTTFNCVQCHSHPYDPFKSDEYYKFLAFFNNSRDEDTQSEYPVLRQYNTADSLKFSQLIGWLRNNVSEAAARKYHVFLKTWQPTINSLQCDQFVNGALISSWYAGLRNKGTCRLKNVVLENKNQLMFRYNSNYDGGKWFIYLDSLNGQLVKTIPLSNTKGQWQIISTTFPQIKGKHNLYFKYYSPAIKTADETGVQFEWFQFDQNFPGKGKPGFELAYKDFNYLMQAKVDATPIMFENNGDQYRATHVFERGNWMVKGKAVKADVPDIMNPLPPNVPRNRLGMALWLTDKKNPLVARTMVNRLWEQLFGYGLAETLEDLGTQGISPTHKELLDHLSWKFMNEYNWSIKRLLKEIVTSATYRQDSKVNDELIKKDPNNKFYARGSRVRLSAEQLRDQGLEVSNLLSKKMYGKSVMPFQPTGIWRSPYNGDVWKMSEAEDQFRRALYTYLKRTAPYPSMITFDGGAREVCIPRRIRTNTPLQALTSLNDSTSHVIARNLAYRMQKTGGKEANKQIQKGYEIMMYKPISPVRQKALVDLYNAALNKFKKDHKAVNEIVGLKDKEKGSNAETAAMVVVAGAMLNMDEWLNKN</sequence>
<dbReference type="SUPFAM" id="SSF49785">
    <property type="entry name" value="Galactose-binding domain-like"/>
    <property type="match status" value="1"/>
</dbReference>
<dbReference type="RefSeq" id="WP_090698932.1">
    <property type="nucleotide sequence ID" value="NZ_FNHH01000002.1"/>
</dbReference>
<proteinExistence type="predicted"/>
<dbReference type="PANTHER" id="PTHR35889:SF3">
    <property type="entry name" value="F-BOX DOMAIN-CONTAINING PROTEIN"/>
    <property type="match status" value="1"/>
</dbReference>
<protein>
    <submittedName>
        <fullName evidence="4">Carbohydrate binding module (Family 6)</fullName>
    </submittedName>
</protein>